<dbReference type="PANTHER" id="PTHR43160:SF3">
    <property type="entry name" value="ACONITATE HYDRATASE, MITOCHONDRIAL"/>
    <property type="match status" value="1"/>
</dbReference>
<dbReference type="GO" id="GO:0003994">
    <property type="term" value="F:aconitate hydratase activity"/>
    <property type="evidence" value="ECO:0007669"/>
    <property type="project" value="UniProtKB-EC"/>
</dbReference>
<dbReference type="Gene3D" id="3.40.1060.10">
    <property type="entry name" value="Aconitase, Domain 2"/>
    <property type="match status" value="1"/>
</dbReference>
<dbReference type="RefSeq" id="WP_169924151.1">
    <property type="nucleotide sequence ID" value="NZ_AP014936.1"/>
</dbReference>
<dbReference type="InterPro" id="IPR015932">
    <property type="entry name" value="Aconitase_dom2"/>
</dbReference>
<dbReference type="Pfam" id="PF00694">
    <property type="entry name" value="Aconitase_C"/>
    <property type="match status" value="1"/>
</dbReference>
<organism evidence="20 21">
    <name type="scientific">Sulfurifustis variabilis</name>
    <dbReference type="NCBI Taxonomy" id="1675686"/>
    <lineage>
        <taxon>Bacteria</taxon>
        <taxon>Pseudomonadati</taxon>
        <taxon>Pseudomonadota</taxon>
        <taxon>Gammaproteobacteria</taxon>
        <taxon>Acidiferrobacterales</taxon>
        <taxon>Acidiferrobacteraceae</taxon>
        <taxon>Sulfurifustis</taxon>
    </lineage>
</organism>
<dbReference type="InterPro" id="IPR000573">
    <property type="entry name" value="AconitaseA/IPMdHydase_ssu_swvl"/>
</dbReference>
<evidence type="ECO:0000256" key="1">
    <source>
        <dbReference type="ARBA" id="ARBA00001966"/>
    </source>
</evidence>
<dbReference type="InterPro" id="IPR015931">
    <property type="entry name" value="Acnase/IPM_dHydase_lsu_aba_1/3"/>
</dbReference>
<keyword evidence="9" id="KW-0809">Transit peptide</keyword>
<comment type="catalytic activity">
    <reaction evidence="13">
        <text>citrate = D-threo-isocitrate</text>
        <dbReference type="Rhea" id="RHEA:10336"/>
        <dbReference type="ChEBI" id="CHEBI:15562"/>
        <dbReference type="ChEBI" id="CHEBI:16947"/>
        <dbReference type="EC" id="4.2.1.3"/>
    </reaction>
</comment>
<evidence type="ECO:0000256" key="3">
    <source>
        <dbReference type="ARBA" id="ARBA00007185"/>
    </source>
</evidence>
<dbReference type="FunFam" id="3.30.499.10:FF:000004">
    <property type="entry name" value="Aconitate hydratase, mitochondrial"/>
    <property type="match status" value="1"/>
</dbReference>
<gene>
    <name evidence="20" type="ORF">SVA_3378</name>
</gene>
<dbReference type="InterPro" id="IPR006248">
    <property type="entry name" value="Aconitase_mito-like"/>
</dbReference>
<dbReference type="SUPFAM" id="SSF52016">
    <property type="entry name" value="LeuD/IlvD-like"/>
    <property type="match status" value="1"/>
</dbReference>
<dbReference type="InterPro" id="IPR036008">
    <property type="entry name" value="Aconitase_4Fe-4S_dom"/>
</dbReference>
<dbReference type="InterPro" id="IPR018136">
    <property type="entry name" value="Aconitase_4Fe-4S_BS"/>
</dbReference>
<evidence type="ECO:0000313" key="21">
    <source>
        <dbReference type="Proteomes" id="UP000218899"/>
    </source>
</evidence>
<dbReference type="InterPro" id="IPR050926">
    <property type="entry name" value="Aconitase/IPM_isomerase"/>
</dbReference>
<evidence type="ECO:0000256" key="8">
    <source>
        <dbReference type="ARBA" id="ARBA00022723"/>
    </source>
</evidence>
<dbReference type="PROSITE" id="PS00450">
    <property type="entry name" value="ACONITASE_1"/>
    <property type="match status" value="1"/>
</dbReference>
<dbReference type="PANTHER" id="PTHR43160">
    <property type="entry name" value="ACONITATE HYDRATASE B"/>
    <property type="match status" value="1"/>
</dbReference>
<dbReference type="GO" id="GO:0051539">
    <property type="term" value="F:4 iron, 4 sulfur cluster binding"/>
    <property type="evidence" value="ECO:0007669"/>
    <property type="project" value="UniProtKB-KW"/>
</dbReference>
<comment type="cofactor">
    <cofactor evidence="1">
        <name>[4Fe-4S] cluster</name>
        <dbReference type="ChEBI" id="CHEBI:49883"/>
    </cofactor>
</comment>
<evidence type="ECO:0000256" key="16">
    <source>
        <dbReference type="ARBA" id="ARBA00031977"/>
    </source>
</evidence>
<keyword evidence="8" id="KW-0479">Metal-binding</keyword>
<dbReference type="FunFam" id="3.20.19.10:FF:000002">
    <property type="entry name" value="Aconitate hydratase, mitochondrial"/>
    <property type="match status" value="1"/>
</dbReference>
<sequence length="764" mass="82755">MLEKTPADALPMIRHRYETMAEHLRSIRARTGKPLTLAEKILYAHWEDRGEGLPERGSTTAALRPDRVAMQDATAQMAILQFMTAGRTTVAVPTTVHCDHLVRARVGAIEDLEAAETTNKEVYDFLASSAAKYGMGFWRPGSGIIHQVLLEHYAFPGGLMIGTDSHTPNAGGLGMLAIGVGGADAVDVMVGFPWELLWPKLVGVRLTGELSGWTSGKDVILKLAGMLTVAGGTNKIVEYFGPGTASLSCTAKATVTNMGAELGATTSVFPFDRRMGDYLRATGREAWARLAEAASAHLTADPEVLAQPDRFYDQVVEIDLSALEPHIVGPHTPDLARPVSRMGADVREHAYPVELKAALIGSCTNSSYEDIGRAAHVAREARKHGLKARVPFLVTPGSEQVRATIERDGLLADLEAIGGTVLANACGPCIGQWERSDTKSGEKNAILTSYNRNFPRRNDGNPQTHAFIASPEVVTAYALAGRLDRDPIREGVAGPDGERVQLSPPRAEEFPPRGFETGRSAYVPPSDHAAGAVVQVDPKSERLALLAPFDPVDPVEGYRDLPVLLKAKGKCTTDHISPAGPWLRYRGHLDRISDNMFSGADNAFTAKPGTAYNVHTGSEDQAAAAVAREYKARGQGWVAIGDRNYGEGSSREHAAMSPRYLGARVVISRSFARIHETNLKKQGILPLVFCNPGDWERVRRDDRLSFLGLQELVPGQSVRVRIAHADGSTEEFEANHSLTREQVAWFRAGSALNLIRLQEQGRTA</sequence>
<evidence type="ECO:0000259" key="18">
    <source>
        <dbReference type="Pfam" id="PF00330"/>
    </source>
</evidence>
<keyword evidence="12" id="KW-0456">Lyase</keyword>
<reference evidence="20 21" key="1">
    <citation type="submission" date="2015-08" db="EMBL/GenBank/DDBJ databases">
        <title>Complete genome sequence of Sulfurifustis variabilis.</title>
        <authorList>
            <person name="Miura A."/>
            <person name="Kojima H."/>
            <person name="Fukui M."/>
        </authorList>
    </citation>
    <scope>NUCLEOTIDE SEQUENCE [LARGE SCALE GENOMIC DNA]</scope>
    <source>
        <strain evidence="21">skN76</strain>
    </source>
</reference>
<feature type="domain" description="Aconitase/3-isopropylmalate dehydratase large subunit alpha/beta/alpha" evidence="18">
    <location>
        <begin position="39"/>
        <end position="481"/>
    </location>
</feature>
<proteinExistence type="inferred from homology"/>
<dbReference type="GO" id="GO:0005829">
    <property type="term" value="C:cytosol"/>
    <property type="evidence" value="ECO:0007669"/>
    <property type="project" value="TreeGrafter"/>
</dbReference>
<name>A0A1B4VCY0_9GAMM</name>
<dbReference type="PROSITE" id="PS01244">
    <property type="entry name" value="ACONITASE_2"/>
    <property type="match status" value="1"/>
</dbReference>
<dbReference type="FunFam" id="3.30.499.10:FF:000003">
    <property type="entry name" value="Aconitate hydratase, mitochondrial"/>
    <property type="match status" value="1"/>
</dbReference>
<dbReference type="GO" id="GO:0006099">
    <property type="term" value="P:tricarboxylic acid cycle"/>
    <property type="evidence" value="ECO:0007669"/>
    <property type="project" value="UniProtKB-UniPathway"/>
</dbReference>
<keyword evidence="6" id="KW-0004">4Fe-4S</keyword>
<evidence type="ECO:0000256" key="9">
    <source>
        <dbReference type="ARBA" id="ARBA00022946"/>
    </source>
</evidence>
<keyword evidence="7" id="KW-0816">Tricarboxylic acid cycle</keyword>
<evidence type="ECO:0000259" key="19">
    <source>
        <dbReference type="Pfam" id="PF00694"/>
    </source>
</evidence>
<evidence type="ECO:0000313" key="20">
    <source>
        <dbReference type="EMBL" id="BAU49921.1"/>
    </source>
</evidence>
<accession>A0A1B4VCY0</accession>
<dbReference type="UniPathway" id="UPA00223">
    <property type="reaction ID" value="UER00718"/>
</dbReference>
<dbReference type="Gene3D" id="3.20.19.10">
    <property type="entry name" value="Aconitase, domain 4"/>
    <property type="match status" value="1"/>
</dbReference>
<evidence type="ECO:0000256" key="12">
    <source>
        <dbReference type="ARBA" id="ARBA00023239"/>
    </source>
</evidence>
<dbReference type="Proteomes" id="UP000218899">
    <property type="component" value="Chromosome"/>
</dbReference>
<keyword evidence="10" id="KW-0408">Iron</keyword>
<evidence type="ECO:0000256" key="4">
    <source>
        <dbReference type="ARBA" id="ARBA00012926"/>
    </source>
</evidence>
<dbReference type="PRINTS" id="PR00415">
    <property type="entry name" value="ACONITASE"/>
</dbReference>
<dbReference type="AlphaFoldDB" id="A0A1B4VCY0"/>
<dbReference type="Pfam" id="PF00330">
    <property type="entry name" value="Aconitase"/>
    <property type="match status" value="1"/>
</dbReference>
<dbReference type="NCBIfam" id="TIGR01340">
    <property type="entry name" value="aconitase_mito"/>
    <property type="match status" value="1"/>
</dbReference>
<dbReference type="Gene3D" id="3.30.499.10">
    <property type="entry name" value="Aconitase, domain 3"/>
    <property type="match status" value="2"/>
</dbReference>
<feature type="domain" description="Aconitase A/isopropylmalate dehydratase small subunit swivel" evidence="19">
    <location>
        <begin position="562"/>
        <end position="690"/>
    </location>
</feature>
<dbReference type="SUPFAM" id="SSF53732">
    <property type="entry name" value="Aconitase iron-sulfur domain"/>
    <property type="match status" value="1"/>
</dbReference>
<protein>
    <recommendedName>
        <fullName evidence="5">Aconitate hydratase A</fullName>
        <ecNumber evidence="4">4.2.1.3</ecNumber>
    </recommendedName>
    <alternativeName>
        <fullName evidence="14">Citrate hydro-lyase</fullName>
    </alternativeName>
    <alternativeName>
        <fullName evidence="16">Iron-responsive protein-like</fullName>
    </alternativeName>
    <alternativeName>
        <fullName evidence="15">RNA-binding protein</fullName>
    </alternativeName>
</protein>
<evidence type="ECO:0000256" key="7">
    <source>
        <dbReference type="ARBA" id="ARBA00022532"/>
    </source>
</evidence>
<comment type="pathway">
    <text evidence="2">Carbohydrate metabolism; tricarboxylic acid cycle; isocitrate from oxaloacetate: step 2/2.</text>
</comment>
<evidence type="ECO:0000256" key="10">
    <source>
        <dbReference type="ARBA" id="ARBA00023004"/>
    </source>
</evidence>
<evidence type="ECO:0000256" key="2">
    <source>
        <dbReference type="ARBA" id="ARBA00004717"/>
    </source>
</evidence>
<dbReference type="NCBIfam" id="NF005558">
    <property type="entry name" value="PRK07229.1"/>
    <property type="match status" value="1"/>
</dbReference>
<evidence type="ECO:0000256" key="13">
    <source>
        <dbReference type="ARBA" id="ARBA00023501"/>
    </source>
</evidence>
<evidence type="ECO:0000256" key="14">
    <source>
        <dbReference type="ARBA" id="ARBA00029682"/>
    </source>
</evidence>
<dbReference type="FunFam" id="3.40.1060.10:FF:000001">
    <property type="entry name" value="Aconitate hydratase, mitochondrial"/>
    <property type="match status" value="1"/>
</dbReference>
<dbReference type="EC" id="4.2.1.3" evidence="4"/>
<feature type="region of interest" description="Disordered" evidence="17">
    <location>
        <begin position="491"/>
        <end position="513"/>
    </location>
</feature>
<evidence type="ECO:0000256" key="5">
    <source>
        <dbReference type="ARBA" id="ARBA00019378"/>
    </source>
</evidence>
<evidence type="ECO:0000256" key="17">
    <source>
        <dbReference type="SAM" id="MobiDB-lite"/>
    </source>
</evidence>
<evidence type="ECO:0000256" key="15">
    <source>
        <dbReference type="ARBA" id="ARBA00031081"/>
    </source>
</evidence>
<keyword evidence="21" id="KW-1185">Reference proteome</keyword>
<dbReference type="InterPro" id="IPR015928">
    <property type="entry name" value="Aconitase/3IPM_dehydase_swvl"/>
</dbReference>
<evidence type="ECO:0000256" key="6">
    <source>
        <dbReference type="ARBA" id="ARBA00022485"/>
    </source>
</evidence>
<comment type="similarity">
    <text evidence="3">Belongs to the aconitase/IPM isomerase family.</text>
</comment>
<dbReference type="GO" id="GO:0046872">
    <property type="term" value="F:metal ion binding"/>
    <property type="evidence" value="ECO:0007669"/>
    <property type="project" value="UniProtKB-KW"/>
</dbReference>
<dbReference type="InterPro" id="IPR001030">
    <property type="entry name" value="Acoase/IPM_deHydtase_lsu_aba"/>
</dbReference>
<evidence type="ECO:0000256" key="11">
    <source>
        <dbReference type="ARBA" id="ARBA00023014"/>
    </source>
</evidence>
<dbReference type="KEGG" id="sva:SVA_3378"/>
<dbReference type="EMBL" id="AP014936">
    <property type="protein sequence ID" value="BAU49921.1"/>
    <property type="molecule type" value="Genomic_DNA"/>
</dbReference>
<keyword evidence="11" id="KW-0411">Iron-sulfur</keyword>